<dbReference type="EMBL" id="JBANDC010000010">
    <property type="protein sequence ID" value="MEM4988792.1"/>
    <property type="molecule type" value="Genomic_DNA"/>
</dbReference>
<feature type="region of interest" description="Disordered" evidence="1">
    <location>
        <begin position="1"/>
        <end position="20"/>
    </location>
</feature>
<proteinExistence type="predicted"/>
<dbReference type="Proteomes" id="UP001495910">
    <property type="component" value="Unassembled WGS sequence"/>
</dbReference>
<name>A0ABU9PXY2_9BURK</name>
<evidence type="ECO:0000313" key="3">
    <source>
        <dbReference type="Proteomes" id="UP001495910"/>
    </source>
</evidence>
<dbReference type="RefSeq" id="WP_342830110.1">
    <property type="nucleotide sequence ID" value="NZ_JBANDC010000010.1"/>
</dbReference>
<evidence type="ECO:0000256" key="1">
    <source>
        <dbReference type="SAM" id="MobiDB-lite"/>
    </source>
</evidence>
<evidence type="ECO:0000313" key="2">
    <source>
        <dbReference type="EMBL" id="MEM4988792.1"/>
    </source>
</evidence>
<gene>
    <name evidence="2" type="ORF">V8G57_15470</name>
</gene>
<accession>A0ABU9PXY2</accession>
<protein>
    <submittedName>
        <fullName evidence="2">Uncharacterized protein</fullName>
    </submittedName>
</protein>
<comment type="caution">
    <text evidence="2">The sequence shown here is derived from an EMBL/GenBank/DDBJ whole genome shotgun (WGS) entry which is preliminary data.</text>
</comment>
<keyword evidence="3" id="KW-1185">Reference proteome</keyword>
<sequence length="67" mass="7735">MKIDTAKGKKKKRTSLNESSIKQMTVRSNLPEGAEIVDLSEIFVQLFRKHIEKNLFKKADSKKTKKD</sequence>
<reference evidence="2 3" key="1">
    <citation type="submission" date="2024-02" db="EMBL/GenBank/DDBJ databases">
        <title>Draft genome sequence of Collimonas sp. strain H4R21, an effective mineral-weathering bacterial strain isolated from the beech rhizosphere.</title>
        <authorList>
            <person name="Morin E."/>
            <person name="Uroz S."/>
            <person name="Leveau J.H.J."/>
            <person name="Kumar R."/>
            <person name="Rey M.W."/>
            <person name="Pham J."/>
        </authorList>
    </citation>
    <scope>NUCLEOTIDE SEQUENCE [LARGE SCALE GENOMIC DNA]</scope>
    <source>
        <strain evidence="2 3">H4R21</strain>
    </source>
</reference>
<organism evidence="2 3">
    <name type="scientific">Collimonas rhizosphaerae</name>
    <dbReference type="NCBI Taxonomy" id="3126357"/>
    <lineage>
        <taxon>Bacteria</taxon>
        <taxon>Pseudomonadati</taxon>
        <taxon>Pseudomonadota</taxon>
        <taxon>Betaproteobacteria</taxon>
        <taxon>Burkholderiales</taxon>
        <taxon>Oxalobacteraceae</taxon>
        <taxon>Collimonas</taxon>
    </lineage>
</organism>